<organism evidence="2 3">
    <name type="scientific">Patiria miniata</name>
    <name type="common">Bat star</name>
    <name type="synonym">Asterina miniata</name>
    <dbReference type="NCBI Taxonomy" id="46514"/>
    <lineage>
        <taxon>Eukaryota</taxon>
        <taxon>Metazoa</taxon>
        <taxon>Echinodermata</taxon>
        <taxon>Eleutherozoa</taxon>
        <taxon>Asterozoa</taxon>
        <taxon>Asteroidea</taxon>
        <taxon>Valvatacea</taxon>
        <taxon>Valvatida</taxon>
        <taxon>Asterinidae</taxon>
        <taxon>Patiria</taxon>
    </lineage>
</organism>
<name>A0A913ZUE9_PATMI</name>
<dbReference type="AlphaFoldDB" id="A0A913ZUE9"/>
<evidence type="ECO:0000256" key="1">
    <source>
        <dbReference type="SAM" id="MobiDB-lite"/>
    </source>
</evidence>
<dbReference type="Proteomes" id="UP000887568">
    <property type="component" value="Unplaced"/>
</dbReference>
<dbReference type="EnsemblMetazoa" id="XM_038198937.1">
    <property type="protein sequence ID" value="XP_038054865.1"/>
    <property type="gene ID" value="LOC119727044"/>
</dbReference>
<sequence>MPILVHDDGPSCSRERKSKKEKPHREAMSGKTRAEEKVSDSSPAYMYHIVNPDTLTQSEDEGRDEDKPTAKPFANLNLNEASMRGPDGDQPYEVPQAKRPEGLSPKTPASSNDEESSSSSSEENRHKSSTTNHSHSSRSRKQANSNNSTRNSQSSQKSQTGDSREEQPYEVPRLLSPESPLTSAEKKVHDVTNAQQTQSDASSAVGDYFPLQFTP</sequence>
<evidence type="ECO:0000313" key="2">
    <source>
        <dbReference type="EnsemblMetazoa" id="XP_038054865.1"/>
    </source>
</evidence>
<feature type="compositionally biased region" description="Basic and acidic residues" evidence="1">
    <location>
        <begin position="1"/>
        <end position="15"/>
    </location>
</feature>
<accession>A0A913ZUE9</accession>
<feature type="compositionally biased region" description="Low complexity" evidence="1">
    <location>
        <begin position="142"/>
        <end position="159"/>
    </location>
</feature>
<dbReference type="GeneID" id="119727044"/>
<feature type="region of interest" description="Disordered" evidence="1">
    <location>
        <begin position="1"/>
        <end position="215"/>
    </location>
</feature>
<reference evidence="2" key="1">
    <citation type="submission" date="2022-11" db="UniProtKB">
        <authorList>
            <consortium name="EnsemblMetazoa"/>
        </authorList>
    </citation>
    <scope>IDENTIFICATION</scope>
</reference>
<feature type="compositionally biased region" description="Basic and acidic residues" evidence="1">
    <location>
        <begin position="23"/>
        <end position="39"/>
    </location>
</feature>
<keyword evidence="3" id="KW-1185">Reference proteome</keyword>
<feature type="compositionally biased region" description="Polar residues" evidence="1">
    <location>
        <begin position="192"/>
        <end position="202"/>
    </location>
</feature>
<proteinExistence type="predicted"/>
<protein>
    <submittedName>
        <fullName evidence="2">Uncharacterized protein</fullName>
    </submittedName>
</protein>
<dbReference type="RefSeq" id="XP_038054865.1">
    <property type="nucleotide sequence ID" value="XM_038198937.1"/>
</dbReference>
<evidence type="ECO:0000313" key="3">
    <source>
        <dbReference type="Proteomes" id="UP000887568"/>
    </source>
</evidence>